<sequence>MPEKLDLDPAVLRQLADQHEQVARDTRKWAEQPTDWLADFPRTYGSIADPVYHALRDYYQARQDAGEALALDHETTAKNLRASADNYEYNDQEGAAAVRRGGDEVENPTGGGTQPAPSSPPPSTGGTAPDGPSGGRGPDGPAPDDVRPDPDGTATTPQPEQTLPGGTAPDQPIAEGQTPTPGGPTTGAPAGADTGAGAQTPTTGAAPHIPAAAATDTSAGSTNTPTGAPAGASAGSPTGGVPPVTAMPGAGVGPLAGGMDDRSATAPPSQTGGRSEAAPMGVPMPTPFAAAVANAKDKAAEPAHVVGDQVDEDLVIARTLLQAVLAAADSSVIGLSWAVSVMRGPAGAGVFITTNEGRGWMPAGMFLPREVSSPWVWDELLGTDGNAGSPWEGVSDPARVLVEFGMAWGQKANAKLSALVSSGPIDPGLRAQLGDVPSQGLVGPSYDLDLREFTPDTADRLGLFGSLNALEHVAAVQDNQVPGRCVELAIDAHMKLGRSGPPPVEAMEVRGVRERILAVVQAGQQVPAPWWDDLRDADDLLAASMLSRRVDPGRVGLGDLRVDDADSSLRDMVFERRCNELVLLLEGEPTRQGLRDAVYAHEQIVEHPLFMEAPSTVSTADTGRVARPATSTGTVSAPGVSAGPPGGVSGPPPGAVAGPPPVAPPLSRSDQDGA</sequence>
<accession>A0A6P1D4Q5</accession>
<dbReference type="Proteomes" id="UP000470876">
    <property type="component" value="Unassembled WGS sequence"/>
</dbReference>
<feature type="compositionally biased region" description="Pro residues" evidence="1">
    <location>
        <begin position="650"/>
        <end position="664"/>
    </location>
</feature>
<evidence type="ECO:0000313" key="3">
    <source>
        <dbReference type="EMBL" id="NEW54318.1"/>
    </source>
</evidence>
<feature type="region of interest" description="Disordered" evidence="1">
    <location>
        <begin position="82"/>
        <end position="282"/>
    </location>
</feature>
<name>A0A6P1D4Q5_9NOCA</name>
<gene>
    <name evidence="2" type="ORF">GV789_06365</name>
    <name evidence="3" type="ORF">GV794_01350</name>
</gene>
<organism evidence="2 4">
    <name type="scientific">Nocardia cyriacigeorgica</name>
    <dbReference type="NCBI Taxonomy" id="135487"/>
    <lineage>
        <taxon>Bacteria</taxon>
        <taxon>Bacillati</taxon>
        <taxon>Actinomycetota</taxon>
        <taxon>Actinomycetes</taxon>
        <taxon>Mycobacteriales</taxon>
        <taxon>Nocardiaceae</taxon>
        <taxon>Nocardia</taxon>
    </lineage>
</organism>
<protein>
    <submittedName>
        <fullName evidence="2">Uncharacterized protein</fullName>
    </submittedName>
</protein>
<dbReference type="EMBL" id="JAAGUX010000002">
    <property type="protein sequence ID" value="NEW54318.1"/>
    <property type="molecule type" value="Genomic_DNA"/>
</dbReference>
<dbReference type="Pfam" id="PF10824">
    <property type="entry name" value="T7SS_ESX_EspC"/>
    <property type="match status" value="1"/>
</dbReference>
<dbReference type="AlphaFoldDB" id="A0A6P1D4Q5"/>
<evidence type="ECO:0000313" key="5">
    <source>
        <dbReference type="Proteomes" id="UP000470876"/>
    </source>
</evidence>
<dbReference type="EMBL" id="JAAGUZ010000012">
    <property type="protein sequence ID" value="NEW44080.1"/>
    <property type="molecule type" value="Genomic_DNA"/>
</dbReference>
<keyword evidence="5" id="KW-1185">Reference proteome</keyword>
<feature type="compositionally biased region" description="Low complexity" evidence="1">
    <location>
        <begin position="186"/>
        <end position="246"/>
    </location>
</feature>
<comment type="caution">
    <text evidence="2">The sequence shown here is derived from an EMBL/GenBank/DDBJ whole genome shotgun (WGS) entry which is preliminary data.</text>
</comment>
<evidence type="ECO:0000313" key="4">
    <source>
        <dbReference type="Proteomes" id="UP000468928"/>
    </source>
</evidence>
<dbReference type="RefSeq" id="WP_163824465.1">
    <property type="nucleotide sequence ID" value="NZ_JAAGUX010000002.1"/>
</dbReference>
<dbReference type="Proteomes" id="UP000468928">
    <property type="component" value="Unassembled WGS sequence"/>
</dbReference>
<dbReference type="InterPro" id="IPR022536">
    <property type="entry name" value="EspC"/>
</dbReference>
<reference evidence="4 5" key="1">
    <citation type="submission" date="2020-01" db="EMBL/GenBank/DDBJ databases">
        <title>Genetics and antimicrobial susceptibilities of Nocardia species isolated from the soil; a comparison with species isolated from humans.</title>
        <authorList>
            <person name="Carrasco G."/>
            <person name="Monzon S."/>
            <person name="Sansegundo M."/>
            <person name="Garcia E."/>
            <person name="Garrido N."/>
            <person name="Medina M.J."/>
            <person name="Villalon P."/>
            <person name="Ramirez-Arocha A.C."/>
            <person name="Jimenez P."/>
            <person name="Cuesta I."/>
            <person name="Valdezate S."/>
        </authorList>
    </citation>
    <scope>NUCLEOTIDE SEQUENCE [LARGE SCALE GENOMIC DNA]</scope>
    <source>
        <strain evidence="2 4">CNM20110639</strain>
        <strain evidence="3 5">CNM20110649</strain>
    </source>
</reference>
<evidence type="ECO:0000313" key="2">
    <source>
        <dbReference type="EMBL" id="NEW44080.1"/>
    </source>
</evidence>
<dbReference type="GO" id="GO:0009306">
    <property type="term" value="P:protein secretion"/>
    <property type="evidence" value="ECO:0007669"/>
    <property type="project" value="InterPro"/>
</dbReference>
<proteinExistence type="predicted"/>
<feature type="region of interest" description="Disordered" evidence="1">
    <location>
        <begin position="617"/>
        <end position="674"/>
    </location>
</feature>
<evidence type="ECO:0000256" key="1">
    <source>
        <dbReference type="SAM" id="MobiDB-lite"/>
    </source>
</evidence>